<sequence>MELGEVEGGGPNYGETVGAGELQKWWQLLMEQVQEAGCADMGVVTASDGVVGGGSGHPNFTDSNPVIYGVLMVVVAATLT</sequence>
<evidence type="ECO:0000313" key="2">
    <source>
        <dbReference type="Proteomes" id="UP000634136"/>
    </source>
</evidence>
<dbReference type="Proteomes" id="UP000634136">
    <property type="component" value="Unassembled WGS sequence"/>
</dbReference>
<dbReference type="EMBL" id="JAAIUW010000002">
    <property type="protein sequence ID" value="KAF7841014.1"/>
    <property type="molecule type" value="Genomic_DNA"/>
</dbReference>
<dbReference type="AlphaFoldDB" id="A0A834X9X2"/>
<keyword evidence="2" id="KW-1185">Reference proteome</keyword>
<protein>
    <submittedName>
        <fullName evidence="1">Uncharacterized protein</fullName>
    </submittedName>
</protein>
<proteinExistence type="predicted"/>
<evidence type="ECO:0000313" key="1">
    <source>
        <dbReference type="EMBL" id="KAF7841014.1"/>
    </source>
</evidence>
<organism evidence="1 2">
    <name type="scientific">Senna tora</name>
    <dbReference type="NCBI Taxonomy" id="362788"/>
    <lineage>
        <taxon>Eukaryota</taxon>
        <taxon>Viridiplantae</taxon>
        <taxon>Streptophyta</taxon>
        <taxon>Embryophyta</taxon>
        <taxon>Tracheophyta</taxon>
        <taxon>Spermatophyta</taxon>
        <taxon>Magnoliopsida</taxon>
        <taxon>eudicotyledons</taxon>
        <taxon>Gunneridae</taxon>
        <taxon>Pentapetalae</taxon>
        <taxon>rosids</taxon>
        <taxon>fabids</taxon>
        <taxon>Fabales</taxon>
        <taxon>Fabaceae</taxon>
        <taxon>Caesalpinioideae</taxon>
        <taxon>Cassia clade</taxon>
        <taxon>Senna</taxon>
    </lineage>
</organism>
<name>A0A834X9X2_9FABA</name>
<accession>A0A834X9X2</accession>
<gene>
    <name evidence="1" type="ORF">G2W53_003312</name>
</gene>
<comment type="caution">
    <text evidence="1">The sequence shown here is derived from an EMBL/GenBank/DDBJ whole genome shotgun (WGS) entry which is preliminary data.</text>
</comment>
<reference evidence="1" key="1">
    <citation type="submission" date="2020-09" db="EMBL/GenBank/DDBJ databases">
        <title>Genome-Enabled Discovery of Anthraquinone Biosynthesis in Senna tora.</title>
        <authorList>
            <person name="Kang S.-H."/>
            <person name="Pandey R.P."/>
            <person name="Lee C.-M."/>
            <person name="Sim J.-S."/>
            <person name="Jeong J.-T."/>
            <person name="Choi B.-S."/>
            <person name="Jung M."/>
            <person name="Ginzburg D."/>
            <person name="Zhao K."/>
            <person name="Won S.Y."/>
            <person name="Oh T.-J."/>
            <person name="Yu Y."/>
            <person name="Kim N.-H."/>
            <person name="Lee O.R."/>
            <person name="Lee T.-H."/>
            <person name="Bashyal P."/>
            <person name="Kim T.-S."/>
            <person name="Lee W.-H."/>
            <person name="Kawkins C."/>
            <person name="Kim C.-K."/>
            <person name="Kim J.S."/>
            <person name="Ahn B.O."/>
            <person name="Rhee S.Y."/>
            <person name="Sohng J.K."/>
        </authorList>
    </citation>
    <scope>NUCLEOTIDE SEQUENCE</scope>
    <source>
        <tissue evidence="1">Leaf</tissue>
    </source>
</reference>